<evidence type="ECO:0000259" key="1">
    <source>
        <dbReference type="Pfam" id="PF00248"/>
    </source>
</evidence>
<reference evidence="2" key="1">
    <citation type="submission" date="2018-10" db="EMBL/GenBank/DDBJ databases">
        <title>Iterative Subtractive Binning of Freshwater Chronoseries Metagenomes Recovers Nearly Complete Genomes from over Four Hundred Novel Species.</title>
        <authorList>
            <person name="Rodriguez-R L.M."/>
            <person name="Tsementzi D."/>
            <person name="Luo C."/>
            <person name="Konstantinidis K.T."/>
        </authorList>
    </citation>
    <scope>NUCLEOTIDE SEQUENCE</scope>
    <source>
        <strain evidence="2">WB5_2A_028</strain>
    </source>
</reference>
<dbReference type="EMBL" id="RFXN01000190">
    <property type="protein sequence ID" value="NBR94551.1"/>
    <property type="molecule type" value="Genomic_DNA"/>
</dbReference>
<accession>A0A965GE98</accession>
<proteinExistence type="predicted"/>
<organism evidence="2 3">
    <name type="scientific">Candidatus Fonsibacter lacus</name>
    <dbReference type="NCBI Taxonomy" id="2576439"/>
    <lineage>
        <taxon>Bacteria</taxon>
        <taxon>Pseudomonadati</taxon>
        <taxon>Pseudomonadota</taxon>
        <taxon>Alphaproteobacteria</taxon>
        <taxon>Candidatus Pelagibacterales</taxon>
        <taxon>Candidatus Pelagibacterales incertae sedis</taxon>
        <taxon>Candidatus Fonsibacter</taxon>
    </lineage>
</organism>
<feature type="domain" description="NADP-dependent oxidoreductase" evidence="1">
    <location>
        <begin position="15"/>
        <end position="52"/>
    </location>
</feature>
<comment type="caution">
    <text evidence="2">The sequence shown here is derived from an EMBL/GenBank/DDBJ whole genome shotgun (WGS) entry which is preliminary data.</text>
</comment>
<feature type="non-terminal residue" evidence="2">
    <location>
        <position position="52"/>
    </location>
</feature>
<dbReference type="InterPro" id="IPR036812">
    <property type="entry name" value="NAD(P)_OxRdtase_dom_sf"/>
</dbReference>
<sequence length="52" mass="5453">MDRFDLAPGYSISRLLKGGWHLAGGHGTIDPAQAVADMATFVEAGITTFDCA</sequence>
<gene>
    <name evidence="2" type="ORF">EBT44_07010</name>
</gene>
<dbReference type="InterPro" id="IPR023210">
    <property type="entry name" value="NADP_OxRdtase_dom"/>
</dbReference>
<dbReference type="Gene3D" id="3.20.20.100">
    <property type="entry name" value="NADP-dependent oxidoreductase domain"/>
    <property type="match status" value="1"/>
</dbReference>
<evidence type="ECO:0000313" key="3">
    <source>
        <dbReference type="Proteomes" id="UP000740727"/>
    </source>
</evidence>
<name>A0A965GE98_9PROT</name>
<dbReference type="Pfam" id="PF00248">
    <property type="entry name" value="Aldo_ket_red"/>
    <property type="match status" value="1"/>
</dbReference>
<dbReference type="AlphaFoldDB" id="A0A965GE98"/>
<dbReference type="Proteomes" id="UP000740727">
    <property type="component" value="Unassembled WGS sequence"/>
</dbReference>
<dbReference type="SUPFAM" id="SSF51430">
    <property type="entry name" value="NAD(P)-linked oxidoreductase"/>
    <property type="match status" value="1"/>
</dbReference>
<protein>
    <submittedName>
        <fullName evidence="2">Aldo/keto reductase</fullName>
    </submittedName>
</protein>
<evidence type="ECO:0000313" key="2">
    <source>
        <dbReference type="EMBL" id="NBR94551.1"/>
    </source>
</evidence>